<dbReference type="EMBL" id="JARQWQ010000031">
    <property type="protein sequence ID" value="KAK2561730.1"/>
    <property type="molecule type" value="Genomic_DNA"/>
</dbReference>
<evidence type="ECO:0000313" key="2">
    <source>
        <dbReference type="Proteomes" id="UP001249851"/>
    </source>
</evidence>
<sequence length="123" mass="14251">MFVSLLNESYSEAKSNADESAEELEMARFISERFLKLFKEGQRSNDMKLYCDQFVFGNMCHSDAEPYCLNSEIIAECSDVRLEKLDKRLASLSRRIVNMETDEETEESDFLILTFYSAKTIAE</sequence>
<comment type="caution">
    <text evidence="1">The sequence shown here is derived from an EMBL/GenBank/DDBJ whole genome shotgun (WGS) entry which is preliminary data.</text>
</comment>
<reference evidence="1" key="2">
    <citation type="journal article" date="2023" name="Science">
        <title>Genomic signatures of disease resistance in endangered staghorn corals.</title>
        <authorList>
            <person name="Vollmer S.V."/>
            <person name="Selwyn J.D."/>
            <person name="Despard B.A."/>
            <person name="Roesel C.L."/>
        </authorList>
    </citation>
    <scope>NUCLEOTIDE SEQUENCE</scope>
    <source>
        <strain evidence="1">K2</strain>
    </source>
</reference>
<gene>
    <name evidence="1" type="ORF">P5673_015103</name>
</gene>
<proteinExistence type="predicted"/>
<name>A0AAD9QIX1_ACRCE</name>
<dbReference type="AlphaFoldDB" id="A0AAD9QIX1"/>
<organism evidence="1 2">
    <name type="scientific">Acropora cervicornis</name>
    <name type="common">Staghorn coral</name>
    <dbReference type="NCBI Taxonomy" id="6130"/>
    <lineage>
        <taxon>Eukaryota</taxon>
        <taxon>Metazoa</taxon>
        <taxon>Cnidaria</taxon>
        <taxon>Anthozoa</taxon>
        <taxon>Hexacorallia</taxon>
        <taxon>Scleractinia</taxon>
        <taxon>Astrocoeniina</taxon>
        <taxon>Acroporidae</taxon>
        <taxon>Acropora</taxon>
    </lineage>
</organism>
<protein>
    <submittedName>
        <fullName evidence="1">Uncharacterized protein</fullName>
    </submittedName>
</protein>
<reference evidence="1" key="1">
    <citation type="journal article" date="2023" name="G3 (Bethesda)">
        <title>Whole genome assembly and annotation of the endangered Caribbean coral Acropora cervicornis.</title>
        <authorList>
            <person name="Selwyn J.D."/>
            <person name="Vollmer S.V."/>
        </authorList>
    </citation>
    <scope>NUCLEOTIDE SEQUENCE</scope>
    <source>
        <strain evidence="1">K2</strain>
    </source>
</reference>
<keyword evidence="2" id="KW-1185">Reference proteome</keyword>
<accession>A0AAD9QIX1</accession>
<dbReference type="Proteomes" id="UP001249851">
    <property type="component" value="Unassembled WGS sequence"/>
</dbReference>
<evidence type="ECO:0000313" key="1">
    <source>
        <dbReference type="EMBL" id="KAK2561730.1"/>
    </source>
</evidence>